<dbReference type="Pfam" id="PF01105">
    <property type="entry name" value="EMP24_GP25L"/>
    <property type="match status" value="1"/>
</dbReference>
<keyword evidence="6 8" id="KW-0472">Membrane</keyword>
<evidence type="ECO:0000256" key="7">
    <source>
        <dbReference type="RuleBase" id="RU003827"/>
    </source>
</evidence>
<proteinExistence type="inferred from homology"/>
<dbReference type="eggNOG" id="KOG1691">
    <property type="taxonomic scope" value="Eukaryota"/>
</dbReference>
<keyword evidence="5 8" id="KW-1133">Transmembrane helix</keyword>
<dbReference type="OMA" id="QVLWWSI"/>
<organism evidence="11">
    <name type="scientific">Oryza brachyantha</name>
    <name type="common">malo sina</name>
    <dbReference type="NCBI Taxonomy" id="4533"/>
    <lineage>
        <taxon>Eukaryota</taxon>
        <taxon>Viridiplantae</taxon>
        <taxon>Streptophyta</taxon>
        <taxon>Embryophyta</taxon>
        <taxon>Tracheophyta</taxon>
        <taxon>Spermatophyta</taxon>
        <taxon>Magnoliopsida</taxon>
        <taxon>Liliopsida</taxon>
        <taxon>Poales</taxon>
        <taxon>Poaceae</taxon>
        <taxon>BOP clade</taxon>
        <taxon>Oryzoideae</taxon>
        <taxon>Oryzeae</taxon>
        <taxon>Oryzinae</taxon>
        <taxon>Oryza</taxon>
    </lineage>
</organism>
<comment type="similarity">
    <text evidence="2 7">Belongs to the EMP24/GP25L family.</text>
</comment>
<evidence type="ECO:0000256" key="5">
    <source>
        <dbReference type="ARBA" id="ARBA00022989"/>
    </source>
</evidence>
<feature type="transmembrane region" description="Helical" evidence="8">
    <location>
        <begin position="180"/>
        <end position="200"/>
    </location>
</feature>
<evidence type="ECO:0000256" key="1">
    <source>
        <dbReference type="ARBA" id="ARBA00004479"/>
    </source>
</evidence>
<dbReference type="KEGG" id="obr:102708741"/>
<dbReference type="OrthoDB" id="759142at2759"/>
<keyword evidence="12" id="KW-1185">Reference proteome</keyword>
<keyword evidence="3 7" id="KW-0812">Transmembrane</keyword>
<evidence type="ECO:0000313" key="12">
    <source>
        <dbReference type="Proteomes" id="UP000006038"/>
    </source>
</evidence>
<evidence type="ECO:0000256" key="6">
    <source>
        <dbReference type="ARBA" id="ARBA00023136"/>
    </source>
</evidence>
<evidence type="ECO:0000256" key="2">
    <source>
        <dbReference type="ARBA" id="ARBA00007104"/>
    </source>
</evidence>
<dbReference type="PROSITE" id="PS50866">
    <property type="entry name" value="GOLD"/>
    <property type="match status" value="1"/>
</dbReference>
<keyword evidence="4 9" id="KW-0732">Signal</keyword>
<evidence type="ECO:0000256" key="3">
    <source>
        <dbReference type="ARBA" id="ARBA00022692"/>
    </source>
</evidence>
<feature type="signal peptide" evidence="9">
    <location>
        <begin position="1"/>
        <end position="26"/>
    </location>
</feature>
<dbReference type="HOGENOM" id="CLU_066963_3_2_1"/>
<gene>
    <name evidence="11" type="primary">LOC102708741</name>
</gene>
<protein>
    <recommendedName>
        <fullName evidence="10">GOLD domain-containing protein</fullName>
    </recommendedName>
</protein>
<dbReference type="RefSeq" id="XP_006660684.1">
    <property type="nucleotide sequence ID" value="XM_006660621.3"/>
</dbReference>
<evidence type="ECO:0000256" key="8">
    <source>
        <dbReference type="SAM" id="Phobius"/>
    </source>
</evidence>
<evidence type="ECO:0000256" key="9">
    <source>
        <dbReference type="SAM" id="SignalP"/>
    </source>
</evidence>
<dbReference type="GO" id="GO:0016020">
    <property type="term" value="C:membrane"/>
    <property type="evidence" value="ECO:0007669"/>
    <property type="project" value="UniProtKB-SubCell"/>
</dbReference>
<dbReference type="Proteomes" id="UP000006038">
    <property type="component" value="Chromosome 9"/>
</dbReference>
<comment type="subcellular location">
    <subcellularLocation>
        <location evidence="1 7">Membrane</location>
        <topology evidence="1 7">Single-pass type I membrane protein</topology>
    </subcellularLocation>
</comment>
<evidence type="ECO:0000259" key="10">
    <source>
        <dbReference type="PROSITE" id="PS50866"/>
    </source>
</evidence>
<name>J3MY13_ORYBR</name>
<feature type="domain" description="GOLD" evidence="10">
    <location>
        <begin position="36"/>
        <end position="152"/>
    </location>
</feature>
<dbReference type="GeneID" id="102708741"/>
<feature type="chain" id="PRO_5003774519" description="GOLD domain-containing protein" evidence="9">
    <location>
        <begin position="27"/>
        <end position="212"/>
    </location>
</feature>
<dbReference type="SMART" id="SM01190">
    <property type="entry name" value="EMP24_GP25L"/>
    <property type="match status" value="1"/>
</dbReference>
<dbReference type="EnsemblPlants" id="OB09G18920.1">
    <property type="protein sequence ID" value="OB09G18920.1"/>
    <property type="gene ID" value="OB09G18920"/>
</dbReference>
<evidence type="ECO:0000256" key="4">
    <source>
        <dbReference type="ARBA" id="ARBA00022729"/>
    </source>
</evidence>
<reference evidence="11" key="2">
    <citation type="submission" date="2013-04" db="UniProtKB">
        <authorList>
            <consortium name="EnsemblPlants"/>
        </authorList>
    </citation>
    <scope>IDENTIFICATION</scope>
</reference>
<dbReference type="STRING" id="4533.J3MY13"/>
<sequence>MARCGGTWAPAAVAALLWCMAAGAGAVWLEIAPSGTKCVSEEIQSNVVVIGDYSVLYEHHHAHPTVTAKVTSPFGDILHHKQKVSTGQFAFTTAEAGNYLACFSVDGENKMLVVKLNLDWRVGIATKDWDSVAKKEKLEGVELELVKLETAVQAIHENLLLLRSKEADMRDISEKTNTRVTWLSIVSLTVCIIVSALQLWHLQQYFRKKKLI</sequence>
<dbReference type="PANTHER" id="PTHR22811">
    <property type="entry name" value="TRANSMEMBRANE EMP24 DOMAIN-CONTAINING PROTEIN"/>
    <property type="match status" value="1"/>
</dbReference>
<dbReference type="AlphaFoldDB" id="J3MY13"/>
<accession>J3MY13</accession>
<evidence type="ECO:0000313" key="11">
    <source>
        <dbReference type="EnsemblPlants" id="OB09G18920.1"/>
    </source>
</evidence>
<reference evidence="11" key="1">
    <citation type="journal article" date="2013" name="Nat. Commun.">
        <title>Whole-genome sequencing of Oryza brachyantha reveals mechanisms underlying Oryza genome evolution.</title>
        <authorList>
            <person name="Chen J."/>
            <person name="Huang Q."/>
            <person name="Gao D."/>
            <person name="Wang J."/>
            <person name="Lang Y."/>
            <person name="Liu T."/>
            <person name="Li B."/>
            <person name="Bai Z."/>
            <person name="Luis Goicoechea J."/>
            <person name="Liang C."/>
            <person name="Chen C."/>
            <person name="Zhang W."/>
            <person name="Sun S."/>
            <person name="Liao Y."/>
            <person name="Zhang X."/>
            <person name="Yang L."/>
            <person name="Song C."/>
            <person name="Wang M."/>
            <person name="Shi J."/>
            <person name="Liu G."/>
            <person name="Liu J."/>
            <person name="Zhou H."/>
            <person name="Zhou W."/>
            <person name="Yu Q."/>
            <person name="An N."/>
            <person name="Chen Y."/>
            <person name="Cai Q."/>
            <person name="Wang B."/>
            <person name="Liu B."/>
            <person name="Min J."/>
            <person name="Huang Y."/>
            <person name="Wu H."/>
            <person name="Li Z."/>
            <person name="Zhang Y."/>
            <person name="Yin Y."/>
            <person name="Song W."/>
            <person name="Jiang J."/>
            <person name="Jackson S.A."/>
            <person name="Wing R.A."/>
            <person name="Wang J."/>
            <person name="Chen M."/>
        </authorList>
    </citation>
    <scope>NUCLEOTIDE SEQUENCE [LARGE SCALE GENOMIC DNA]</scope>
    <source>
        <strain evidence="11">cv. IRGC 101232</strain>
    </source>
</reference>
<dbReference type="InterPro" id="IPR009038">
    <property type="entry name" value="GOLD_dom"/>
</dbReference>
<dbReference type="InterPro" id="IPR015720">
    <property type="entry name" value="Emp24-like"/>
</dbReference>
<dbReference type="Gramene" id="OB09G18920.1">
    <property type="protein sequence ID" value="OB09G18920.1"/>
    <property type="gene ID" value="OB09G18920"/>
</dbReference>